<keyword evidence="2" id="KW-1185">Reference proteome</keyword>
<gene>
    <name evidence="1" type="ORF">ACAOBT_LOCUS36203</name>
</gene>
<comment type="caution">
    <text evidence="1">The sequence shown here is derived from an EMBL/GenBank/DDBJ whole genome shotgun (WGS) entry which is preliminary data.</text>
</comment>
<accession>A0A9P0QDP1</accession>
<dbReference type="AlphaFoldDB" id="A0A9P0QDP1"/>
<name>A0A9P0QDP1_ACAOB</name>
<sequence>MLFLALQKVLDRSIAFTQKLPLVDGWPSSFRREFLRPHMLLQRHLVLTLSLIVCRLSSLGLTTNSHKMYSNMIYY</sequence>
<reference evidence="1" key="1">
    <citation type="submission" date="2022-03" db="EMBL/GenBank/DDBJ databases">
        <authorList>
            <person name="Sayadi A."/>
        </authorList>
    </citation>
    <scope>NUCLEOTIDE SEQUENCE</scope>
</reference>
<evidence type="ECO:0000313" key="1">
    <source>
        <dbReference type="EMBL" id="CAH2017736.1"/>
    </source>
</evidence>
<evidence type="ECO:0000313" key="2">
    <source>
        <dbReference type="Proteomes" id="UP001152888"/>
    </source>
</evidence>
<dbReference type="Proteomes" id="UP001152888">
    <property type="component" value="Unassembled WGS sequence"/>
</dbReference>
<protein>
    <submittedName>
        <fullName evidence="1">Uncharacterized protein</fullName>
    </submittedName>
</protein>
<proteinExistence type="predicted"/>
<dbReference type="EMBL" id="CAKOFQ010009430">
    <property type="protein sequence ID" value="CAH2017736.1"/>
    <property type="molecule type" value="Genomic_DNA"/>
</dbReference>
<organism evidence="1 2">
    <name type="scientific">Acanthoscelides obtectus</name>
    <name type="common">Bean weevil</name>
    <name type="synonym">Bruchus obtectus</name>
    <dbReference type="NCBI Taxonomy" id="200917"/>
    <lineage>
        <taxon>Eukaryota</taxon>
        <taxon>Metazoa</taxon>
        <taxon>Ecdysozoa</taxon>
        <taxon>Arthropoda</taxon>
        <taxon>Hexapoda</taxon>
        <taxon>Insecta</taxon>
        <taxon>Pterygota</taxon>
        <taxon>Neoptera</taxon>
        <taxon>Endopterygota</taxon>
        <taxon>Coleoptera</taxon>
        <taxon>Polyphaga</taxon>
        <taxon>Cucujiformia</taxon>
        <taxon>Chrysomeloidea</taxon>
        <taxon>Chrysomelidae</taxon>
        <taxon>Bruchinae</taxon>
        <taxon>Bruchini</taxon>
        <taxon>Acanthoscelides</taxon>
    </lineage>
</organism>